<feature type="transmembrane region" description="Helical" evidence="2">
    <location>
        <begin position="371"/>
        <end position="388"/>
    </location>
</feature>
<gene>
    <name evidence="5" type="ORF">A2319_04515</name>
</gene>
<sequence length="437" mass="47193">MKTKISFLLLLCCALFSFPLAKSLAVEIAPTVNTDNEQEAVQPADSADQTESAEQATTADSLPDPNTSSAQEFDDSLFSTSSAPYFAASDYLSVNTQINGDAYLAGNNVEITNTVTGDLFVAGNKVTVDGTVADSLRIAAGTVDLSSTVFGNVLIVADVVNINQAAKILGHTNIYANKITISGALNGETTIRGSEVVLNGTLNNQANIQATKITTGATANITKTADFSAEIFSLDAKTQGTTNITTHTLANKEAVQKNKQVEHKFNSFIRSYFFFVVIGILLILIWPTWSGRVITEMQNNPKKTWFKGAIYFFAAPTVLLMLIFTLVGIPLAVLGALFYLVSLALGKLFAGAYLGHFLVQKGKFQNEKKQQIICLIVGYFILSVLMQLPWLGWLIMILAVLWGAGGMIEAHKTRPKMIATKTKKANSTKPKKKAVKK</sequence>
<keyword evidence="3" id="KW-0732">Signal</keyword>
<dbReference type="AlphaFoldDB" id="A0A1G2BEN9"/>
<evidence type="ECO:0000256" key="2">
    <source>
        <dbReference type="SAM" id="Phobius"/>
    </source>
</evidence>
<organism evidence="5 6">
    <name type="scientific">Candidatus Kerfeldbacteria bacterium RIFOXYB2_FULL_38_14</name>
    <dbReference type="NCBI Taxonomy" id="1798547"/>
    <lineage>
        <taxon>Bacteria</taxon>
        <taxon>Candidatus Kerfeldiibacteriota</taxon>
    </lineage>
</organism>
<proteinExistence type="predicted"/>
<feature type="compositionally biased region" description="Polar residues" evidence="1">
    <location>
        <begin position="47"/>
        <end position="73"/>
    </location>
</feature>
<accession>A0A1G2BEN9</accession>
<feature type="transmembrane region" description="Helical" evidence="2">
    <location>
        <begin position="337"/>
        <end position="359"/>
    </location>
</feature>
<feature type="transmembrane region" description="Helical" evidence="2">
    <location>
        <begin position="310"/>
        <end position="331"/>
    </location>
</feature>
<reference evidence="5 6" key="1">
    <citation type="journal article" date="2016" name="Nat. Commun.">
        <title>Thousands of microbial genomes shed light on interconnected biogeochemical processes in an aquifer system.</title>
        <authorList>
            <person name="Anantharaman K."/>
            <person name="Brown C.T."/>
            <person name="Hug L.A."/>
            <person name="Sharon I."/>
            <person name="Castelle C.J."/>
            <person name="Probst A.J."/>
            <person name="Thomas B.C."/>
            <person name="Singh A."/>
            <person name="Wilkins M.J."/>
            <person name="Karaoz U."/>
            <person name="Brodie E.L."/>
            <person name="Williams K.H."/>
            <person name="Hubbard S.S."/>
            <person name="Banfield J.F."/>
        </authorList>
    </citation>
    <scope>NUCLEOTIDE SEQUENCE [LARGE SCALE GENOMIC DNA]</scope>
</reference>
<keyword evidence="2" id="KW-1133">Transmembrane helix</keyword>
<feature type="chain" id="PRO_5009582063" description="DUF8173 domain-containing protein" evidence="3">
    <location>
        <begin position="22"/>
        <end position="437"/>
    </location>
</feature>
<comment type="caution">
    <text evidence="5">The sequence shown here is derived from an EMBL/GenBank/DDBJ whole genome shotgun (WGS) entry which is preliminary data.</text>
</comment>
<evidence type="ECO:0000256" key="1">
    <source>
        <dbReference type="SAM" id="MobiDB-lite"/>
    </source>
</evidence>
<evidence type="ECO:0000313" key="5">
    <source>
        <dbReference type="EMBL" id="OGY87681.1"/>
    </source>
</evidence>
<feature type="region of interest" description="Disordered" evidence="1">
    <location>
        <begin position="35"/>
        <end position="73"/>
    </location>
</feature>
<dbReference type="Proteomes" id="UP000176420">
    <property type="component" value="Unassembled WGS sequence"/>
</dbReference>
<feature type="transmembrane region" description="Helical" evidence="2">
    <location>
        <begin position="272"/>
        <end position="289"/>
    </location>
</feature>
<dbReference type="EMBL" id="MHKI01000006">
    <property type="protein sequence ID" value="OGY87681.1"/>
    <property type="molecule type" value="Genomic_DNA"/>
</dbReference>
<evidence type="ECO:0000256" key="3">
    <source>
        <dbReference type="SAM" id="SignalP"/>
    </source>
</evidence>
<protein>
    <recommendedName>
        <fullName evidence="4">DUF8173 domain-containing protein</fullName>
    </recommendedName>
</protein>
<evidence type="ECO:0000313" key="6">
    <source>
        <dbReference type="Proteomes" id="UP000176420"/>
    </source>
</evidence>
<evidence type="ECO:0000259" key="4">
    <source>
        <dbReference type="Pfam" id="PF26514"/>
    </source>
</evidence>
<keyword evidence="2" id="KW-0812">Transmembrane</keyword>
<dbReference type="InterPro" id="IPR058486">
    <property type="entry name" value="DUF8173"/>
</dbReference>
<dbReference type="Pfam" id="PF26514">
    <property type="entry name" value="DUF8173"/>
    <property type="match status" value="1"/>
</dbReference>
<name>A0A1G2BEN9_9BACT</name>
<feature type="domain" description="DUF8173" evidence="4">
    <location>
        <begin position="248"/>
        <end position="410"/>
    </location>
</feature>
<keyword evidence="2" id="KW-0472">Membrane</keyword>
<feature type="signal peptide" evidence="3">
    <location>
        <begin position="1"/>
        <end position="21"/>
    </location>
</feature>